<reference evidence="3 4" key="1">
    <citation type="submission" date="2019-04" db="EMBL/GenBank/DDBJ databases">
        <title>High contiguity whole genome sequence and gene annotation resource for two Venturia nashicola isolates.</title>
        <authorList>
            <person name="Prokchorchik M."/>
            <person name="Won K."/>
            <person name="Lee Y."/>
            <person name="Choi E.D."/>
            <person name="Segonzac C."/>
            <person name="Sohn K.H."/>
        </authorList>
    </citation>
    <scope>NUCLEOTIDE SEQUENCE [LARGE SCALE GENOMIC DNA]</scope>
    <source>
        <strain evidence="3 4">PRI2</strain>
    </source>
</reference>
<protein>
    <submittedName>
        <fullName evidence="3">Uncharacterized protein</fullName>
    </submittedName>
</protein>
<keyword evidence="2" id="KW-0472">Membrane</keyword>
<feature type="transmembrane region" description="Helical" evidence="2">
    <location>
        <begin position="143"/>
        <end position="161"/>
    </location>
</feature>
<gene>
    <name evidence="3" type="ORF">E6O75_ATG06037</name>
</gene>
<feature type="region of interest" description="Disordered" evidence="1">
    <location>
        <begin position="1"/>
        <end position="31"/>
    </location>
</feature>
<evidence type="ECO:0000256" key="2">
    <source>
        <dbReference type="SAM" id="Phobius"/>
    </source>
</evidence>
<evidence type="ECO:0000313" key="3">
    <source>
        <dbReference type="EMBL" id="TID18916.1"/>
    </source>
</evidence>
<evidence type="ECO:0000256" key="1">
    <source>
        <dbReference type="SAM" id="MobiDB-lite"/>
    </source>
</evidence>
<keyword evidence="2" id="KW-0812">Transmembrane</keyword>
<organism evidence="3 4">
    <name type="scientific">Venturia nashicola</name>
    <dbReference type="NCBI Taxonomy" id="86259"/>
    <lineage>
        <taxon>Eukaryota</taxon>
        <taxon>Fungi</taxon>
        <taxon>Dikarya</taxon>
        <taxon>Ascomycota</taxon>
        <taxon>Pezizomycotina</taxon>
        <taxon>Dothideomycetes</taxon>
        <taxon>Pleosporomycetidae</taxon>
        <taxon>Venturiales</taxon>
        <taxon>Venturiaceae</taxon>
        <taxon>Venturia</taxon>
    </lineage>
</organism>
<name>A0A4Z1NT23_9PEZI</name>
<evidence type="ECO:0000313" key="4">
    <source>
        <dbReference type="Proteomes" id="UP000298493"/>
    </source>
</evidence>
<dbReference type="AlphaFoldDB" id="A0A4Z1NT23"/>
<accession>A0A4Z1NT23</accession>
<feature type="transmembrane region" description="Helical" evidence="2">
    <location>
        <begin position="548"/>
        <end position="570"/>
    </location>
</feature>
<proteinExistence type="predicted"/>
<dbReference type="STRING" id="86259.A0A4Z1NT23"/>
<feature type="compositionally biased region" description="Polar residues" evidence="1">
    <location>
        <begin position="1"/>
        <end position="14"/>
    </location>
</feature>
<feature type="transmembrane region" description="Helical" evidence="2">
    <location>
        <begin position="182"/>
        <end position="206"/>
    </location>
</feature>
<keyword evidence="2" id="KW-1133">Transmembrane helix</keyword>
<comment type="caution">
    <text evidence="3">The sequence shown here is derived from an EMBL/GenBank/DDBJ whole genome shotgun (WGS) entry which is preliminary data.</text>
</comment>
<sequence>MASSPLLNRATLQTRDSREEQVDKKEDGGRPRHPLSHYLDIALASAFVAIPVIAIVIGLLSIISSHRTAKSEILLPSAYISQGSCSQPSFQITFSATTLTFLASLLSTFATYVAVPLMFLLSFRIARTLKSNSNGASHGLPTPYQAGLLVGLIGGSAGSLWRWACYATRSKKKRVSPLSKELTLSTFSLSCIMALGLLCQLGDAWFHKATQTILYTHIRSSTLPAQALSRTMSKACRLENSREQFMYQNREPSPMDRLPCTIASADQSYYPVNSSEGYKLAQGATGILNNITAVTTNGTTIALLLPSNPHPSLDWRAKSIGVTTQCENIAKKCNIIEGFAGLDNSEFRCPKSLGFPSDFSGKMGIYQGGSAWNWTLFPNSLPANTSKIQYNLPNPYNFVLQAVGTERLRPNLSSDPSMAVVSNSFFSNTILRCNTTIYDVIYTSINGTVEIEDLQLSNPDMSQSINGPTVFSLLSVASEQATLQSFVQSGFSYALFSSDSTKQMSQSFADAYGRVTLAFGSVALSPMETLAEQERTVSLVTCVPKAPLWTLVGLAGLYLVLALVLTVVAVHNTSTDVVDIQSQLSIHGLAARSFESAEIIDDNINRRAGNIEDRFEELRGQCESGEIARVGFTTQSDSGWEYQVTKT</sequence>
<keyword evidence="4" id="KW-1185">Reference proteome</keyword>
<feature type="transmembrane region" description="Helical" evidence="2">
    <location>
        <begin position="41"/>
        <end position="63"/>
    </location>
</feature>
<feature type="compositionally biased region" description="Basic and acidic residues" evidence="1">
    <location>
        <begin position="15"/>
        <end position="30"/>
    </location>
</feature>
<dbReference type="Proteomes" id="UP000298493">
    <property type="component" value="Unassembled WGS sequence"/>
</dbReference>
<dbReference type="EMBL" id="SNSC02000013">
    <property type="protein sequence ID" value="TID18916.1"/>
    <property type="molecule type" value="Genomic_DNA"/>
</dbReference>
<feature type="transmembrane region" description="Helical" evidence="2">
    <location>
        <begin position="99"/>
        <end position="123"/>
    </location>
</feature>